<dbReference type="AlphaFoldDB" id="A0AAN6DV54"/>
<proteinExistence type="predicted"/>
<name>A0AAN6DV54_9EURO</name>
<dbReference type="Proteomes" id="UP001203852">
    <property type="component" value="Unassembled WGS sequence"/>
</dbReference>
<accession>A0AAN6DV54</accession>
<comment type="caution">
    <text evidence="2">The sequence shown here is derived from an EMBL/GenBank/DDBJ whole genome shotgun (WGS) entry which is preliminary data.</text>
</comment>
<feature type="compositionally biased region" description="Low complexity" evidence="1">
    <location>
        <begin position="68"/>
        <end position="77"/>
    </location>
</feature>
<reference evidence="2" key="1">
    <citation type="journal article" date="2022" name="bioRxiv">
        <title>Deciphering the potential niche of two novel black yeast fungi from a biological soil crust based on their genomes, phenotypes, and melanin regulation.</title>
        <authorList>
            <consortium name="DOE Joint Genome Institute"/>
            <person name="Carr E.C."/>
            <person name="Barton Q."/>
            <person name="Grambo S."/>
            <person name="Sullivan M."/>
            <person name="Renfro C.M."/>
            <person name="Kuo A."/>
            <person name="Pangilinan J."/>
            <person name="Lipzen A."/>
            <person name="Keymanesh K."/>
            <person name="Savage E."/>
            <person name="Barry K."/>
            <person name="Grigoriev I.V."/>
            <person name="Riekhof W.R."/>
            <person name="Harris S.S."/>
        </authorList>
    </citation>
    <scope>NUCLEOTIDE SEQUENCE</scope>
    <source>
        <strain evidence="2">JF 03-4F</strain>
    </source>
</reference>
<feature type="region of interest" description="Disordered" evidence="1">
    <location>
        <begin position="45"/>
        <end position="77"/>
    </location>
</feature>
<protein>
    <submittedName>
        <fullName evidence="2">Uncharacterized protein</fullName>
    </submittedName>
</protein>
<dbReference type="EMBL" id="MU404355">
    <property type="protein sequence ID" value="KAI1611959.1"/>
    <property type="molecule type" value="Genomic_DNA"/>
</dbReference>
<evidence type="ECO:0000256" key="1">
    <source>
        <dbReference type="SAM" id="MobiDB-lite"/>
    </source>
</evidence>
<sequence length="77" mass="8442">MSPQNGTFGQSQPYSLPRSACATLLLLALLPRPPHSFPSLVVTFPSHHHHHHNHSDLICAKQAKRGSRGTSRGTRNP</sequence>
<organism evidence="2 3">
    <name type="scientific">Exophiala viscosa</name>
    <dbReference type="NCBI Taxonomy" id="2486360"/>
    <lineage>
        <taxon>Eukaryota</taxon>
        <taxon>Fungi</taxon>
        <taxon>Dikarya</taxon>
        <taxon>Ascomycota</taxon>
        <taxon>Pezizomycotina</taxon>
        <taxon>Eurotiomycetes</taxon>
        <taxon>Chaetothyriomycetidae</taxon>
        <taxon>Chaetothyriales</taxon>
        <taxon>Herpotrichiellaceae</taxon>
        <taxon>Exophiala</taxon>
    </lineage>
</organism>
<evidence type="ECO:0000313" key="3">
    <source>
        <dbReference type="Proteomes" id="UP001203852"/>
    </source>
</evidence>
<keyword evidence="3" id="KW-1185">Reference proteome</keyword>
<evidence type="ECO:0000313" key="2">
    <source>
        <dbReference type="EMBL" id="KAI1611959.1"/>
    </source>
</evidence>
<gene>
    <name evidence="2" type="ORF">EDD36DRAFT_439860</name>
</gene>